<dbReference type="InterPro" id="IPR000276">
    <property type="entry name" value="GPCR_Rhodpsn"/>
</dbReference>
<comment type="similarity">
    <text evidence="6">Belongs to the G-protein coupled receptor 1 family.</text>
</comment>
<evidence type="ECO:0000259" key="9">
    <source>
        <dbReference type="PROSITE" id="PS50262"/>
    </source>
</evidence>
<keyword evidence="5 8" id="KW-0472">Membrane</keyword>
<dbReference type="KEGG" id="aten:116302360"/>
<feature type="compositionally biased region" description="Polar residues" evidence="7">
    <location>
        <begin position="269"/>
        <end position="278"/>
    </location>
</feature>
<evidence type="ECO:0000256" key="7">
    <source>
        <dbReference type="SAM" id="MobiDB-lite"/>
    </source>
</evidence>
<dbReference type="RefSeq" id="XP_031567497.1">
    <property type="nucleotide sequence ID" value="XM_031711637.1"/>
</dbReference>
<feature type="domain" description="G-protein coupled receptors family 1 profile" evidence="9">
    <location>
        <begin position="53"/>
        <end position="390"/>
    </location>
</feature>
<feature type="transmembrane region" description="Helical" evidence="8">
    <location>
        <begin position="374"/>
        <end position="396"/>
    </location>
</feature>
<evidence type="ECO:0000313" key="10">
    <source>
        <dbReference type="Proteomes" id="UP000515163"/>
    </source>
</evidence>
<dbReference type="SUPFAM" id="SSF81321">
    <property type="entry name" value="Family A G protein-coupled receptor-like"/>
    <property type="match status" value="1"/>
</dbReference>
<accession>A0A6P8IL46</accession>
<feature type="transmembrane region" description="Helical" evidence="8">
    <location>
        <begin position="33"/>
        <end position="62"/>
    </location>
</feature>
<dbReference type="InterPro" id="IPR017452">
    <property type="entry name" value="GPCR_Rhodpsn_7TM"/>
</dbReference>
<reference evidence="11" key="1">
    <citation type="submission" date="2025-08" db="UniProtKB">
        <authorList>
            <consortium name="RefSeq"/>
        </authorList>
    </citation>
    <scope>IDENTIFICATION</scope>
    <source>
        <tissue evidence="11">Tentacle</tissue>
    </source>
</reference>
<dbReference type="PANTHER" id="PTHR22750">
    <property type="entry name" value="G-PROTEIN COUPLED RECEPTOR"/>
    <property type="match status" value="1"/>
</dbReference>
<feature type="transmembrane region" description="Helical" evidence="8">
    <location>
        <begin position="340"/>
        <end position="362"/>
    </location>
</feature>
<keyword evidence="10" id="KW-1185">Reference proteome</keyword>
<dbReference type="Proteomes" id="UP000515163">
    <property type="component" value="Unplaced"/>
</dbReference>
<keyword evidence="2" id="KW-1003">Cell membrane</keyword>
<dbReference type="AlphaFoldDB" id="A0A6P8IL46"/>
<dbReference type="PROSITE" id="PS50262">
    <property type="entry name" value="G_PROTEIN_RECEP_F1_2"/>
    <property type="match status" value="1"/>
</dbReference>
<feature type="transmembrane region" description="Helical" evidence="8">
    <location>
        <begin position="156"/>
        <end position="176"/>
    </location>
</feature>
<evidence type="ECO:0000256" key="3">
    <source>
        <dbReference type="ARBA" id="ARBA00022692"/>
    </source>
</evidence>
<evidence type="ECO:0000256" key="4">
    <source>
        <dbReference type="ARBA" id="ARBA00022989"/>
    </source>
</evidence>
<evidence type="ECO:0000256" key="5">
    <source>
        <dbReference type="ARBA" id="ARBA00023136"/>
    </source>
</evidence>
<organism evidence="10 11">
    <name type="scientific">Actinia tenebrosa</name>
    <name type="common">Australian red waratah sea anemone</name>
    <dbReference type="NCBI Taxonomy" id="6105"/>
    <lineage>
        <taxon>Eukaryota</taxon>
        <taxon>Metazoa</taxon>
        <taxon>Cnidaria</taxon>
        <taxon>Anthozoa</taxon>
        <taxon>Hexacorallia</taxon>
        <taxon>Actiniaria</taxon>
        <taxon>Actiniidae</taxon>
        <taxon>Actinia</taxon>
    </lineage>
</organism>
<feature type="transmembrane region" description="Helical" evidence="8">
    <location>
        <begin position="182"/>
        <end position="205"/>
    </location>
</feature>
<keyword evidence="6" id="KW-0675">Receptor</keyword>
<dbReference type="PROSITE" id="PS00237">
    <property type="entry name" value="G_PROTEIN_RECEP_F1_1"/>
    <property type="match status" value="1"/>
</dbReference>
<feature type="transmembrane region" description="Helical" evidence="8">
    <location>
        <begin position="74"/>
        <end position="98"/>
    </location>
</feature>
<feature type="transmembrane region" description="Helical" evidence="8">
    <location>
        <begin position="110"/>
        <end position="135"/>
    </location>
</feature>
<evidence type="ECO:0000256" key="6">
    <source>
        <dbReference type="RuleBase" id="RU000688"/>
    </source>
</evidence>
<dbReference type="PRINTS" id="PR00237">
    <property type="entry name" value="GPCRRHODOPSN"/>
</dbReference>
<gene>
    <name evidence="11" type="primary">LOC116302360</name>
</gene>
<feature type="region of interest" description="Disordered" evidence="7">
    <location>
        <begin position="247"/>
        <end position="278"/>
    </location>
</feature>
<proteinExistence type="inferred from homology"/>
<keyword evidence="6" id="KW-0297">G-protein coupled receptor</keyword>
<evidence type="ECO:0000256" key="2">
    <source>
        <dbReference type="ARBA" id="ARBA00022475"/>
    </source>
</evidence>
<sequence>MAYVHHSIADVNTTVTCVLTHQFFEVFIKTLPYSLTATLCVLNAVLAVISTLLNLLIMAAIISTPKLRKPSFVLLCNLALTDFAVGITFGPIEVAYLITRAVGHYSSFCTIWKVLTITGFFLCSASMYTLTAISYDRYLSVAMSVKYRTIVTKKKAYYTVIVIWVFSAMGTSLIGIMGKEAYLVLVCCVMALNMVVIVDCYLLSFSVMKQQETNRPASLLLKSKSEPNLSAQKINNRLSATLKRLSDYDDRSSGFNPGKKTKESEEPGNESQNRSSWTRNRQLAVLEVRCETKTEQLKVNNLMVKLDDEANQIQNLPSPRKTTVYKLDDVQSFKNSQHTILVIVVFLFLCYLPFLIVSILISSHMINSGVSKNLAAIMVYANSSINAVIMCTRISAIRISCWRIVRKICKREN</sequence>
<dbReference type="SMART" id="SM01381">
    <property type="entry name" value="7TM_GPCR_Srsx"/>
    <property type="match status" value="1"/>
</dbReference>
<dbReference type="GO" id="GO:0005886">
    <property type="term" value="C:plasma membrane"/>
    <property type="evidence" value="ECO:0007669"/>
    <property type="project" value="UniProtKB-SubCell"/>
</dbReference>
<dbReference type="InParanoid" id="A0A6P8IL46"/>
<protein>
    <submittedName>
        <fullName evidence="11">5-hydroxytryptamine receptor 1F-like</fullName>
    </submittedName>
</protein>
<keyword evidence="6" id="KW-0807">Transducer</keyword>
<comment type="subcellular location">
    <subcellularLocation>
        <location evidence="1">Cell membrane</location>
        <topology evidence="1">Multi-pass membrane protein</topology>
    </subcellularLocation>
</comment>
<evidence type="ECO:0000313" key="11">
    <source>
        <dbReference type="RefSeq" id="XP_031567497.1"/>
    </source>
</evidence>
<dbReference type="OrthoDB" id="9444602at2759"/>
<evidence type="ECO:0000256" key="8">
    <source>
        <dbReference type="SAM" id="Phobius"/>
    </source>
</evidence>
<dbReference type="Pfam" id="PF00001">
    <property type="entry name" value="7tm_1"/>
    <property type="match status" value="1"/>
</dbReference>
<dbReference type="Gene3D" id="1.20.1070.10">
    <property type="entry name" value="Rhodopsin 7-helix transmembrane proteins"/>
    <property type="match status" value="1"/>
</dbReference>
<dbReference type="GO" id="GO:0004930">
    <property type="term" value="F:G protein-coupled receptor activity"/>
    <property type="evidence" value="ECO:0007669"/>
    <property type="project" value="UniProtKB-KW"/>
</dbReference>
<dbReference type="CDD" id="cd00637">
    <property type="entry name" value="7tm_classA_rhodopsin-like"/>
    <property type="match status" value="1"/>
</dbReference>
<keyword evidence="4 8" id="KW-1133">Transmembrane helix</keyword>
<name>A0A6P8IL46_ACTTE</name>
<evidence type="ECO:0000256" key="1">
    <source>
        <dbReference type="ARBA" id="ARBA00004651"/>
    </source>
</evidence>
<keyword evidence="3 6" id="KW-0812">Transmembrane</keyword>
<dbReference type="GeneID" id="116302360"/>